<evidence type="ECO:0000313" key="15">
    <source>
        <dbReference type="Proteomes" id="UP000188937"/>
    </source>
</evidence>
<evidence type="ECO:0000256" key="13">
    <source>
        <dbReference type="SAM" id="Phobius"/>
    </source>
</evidence>
<dbReference type="SUPFAM" id="SSF81343">
    <property type="entry name" value="Fumarate reductase respiratory complex transmembrane subunits"/>
    <property type="match status" value="1"/>
</dbReference>
<dbReference type="InterPro" id="IPR018495">
    <property type="entry name" value="Succ_DH_cyt_bsu_CS"/>
</dbReference>
<accession>A0A1U9KIG7</accession>
<dbReference type="eggNOG" id="COG2009">
    <property type="taxonomic scope" value="Bacteria"/>
</dbReference>
<dbReference type="GO" id="GO:0009055">
    <property type="term" value="F:electron transfer activity"/>
    <property type="evidence" value="ECO:0007669"/>
    <property type="project" value="InterPro"/>
</dbReference>
<evidence type="ECO:0000256" key="4">
    <source>
        <dbReference type="ARBA" id="ARBA00007244"/>
    </source>
</evidence>
<feature type="transmembrane region" description="Helical" evidence="13">
    <location>
        <begin position="125"/>
        <end position="145"/>
    </location>
</feature>
<dbReference type="InterPro" id="IPR000701">
    <property type="entry name" value="SuccDH_FuR_B_TM-su"/>
</dbReference>
<evidence type="ECO:0000313" key="14">
    <source>
        <dbReference type="EMBL" id="AQS85604.1"/>
    </source>
</evidence>
<dbReference type="CDD" id="cd03499">
    <property type="entry name" value="SQR_TypeC_SdhC"/>
    <property type="match status" value="1"/>
</dbReference>
<dbReference type="KEGG" id="aace:A0U92_13410"/>
<dbReference type="STRING" id="435.A0U92_13410"/>
<evidence type="ECO:0000256" key="7">
    <source>
        <dbReference type="ARBA" id="ARBA00022692"/>
    </source>
</evidence>
<keyword evidence="9 13" id="KW-1133">Transmembrane helix</keyword>
<dbReference type="PROSITE" id="PS01001">
    <property type="entry name" value="SDH_CYT_2"/>
    <property type="match status" value="1"/>
</dbReference>
<dbReference type="PANTHER" id="PTHR10978">
    <property type="entry name" value="SUCCINATE DEHYDROGENASE CYTOCHROME B560 SUBUNIT"/>
    <property type="match status" value="1"/>
</dbReference>
<evidence type="ECO:0000256" key="12">
    <source>
        <dbReference type="ARBA" id="ARBA00025912"/>
    </source>
</evidence>
<evidence type="ECO:0000256" key="11">
    <source>
        <dbReference type="ARBA" id="ARBA00023136"/>
    </source>
</evidence>
<evidence type="ECO:0000256" key="6">
    <source>
        <dbReference type="ARBA" id="ARBA00022617"/>
    </source>
</evidence>
<evidence type="ECO:0000256" key="3">
    <source>
        <dbReference type="ARBA" id="ARBA00004141"/>
    </source>
</evidence>
<gene>
    <name evidence="14" type="ORF">A0U92_13410</name>
</gene>
<comment type="subcellular location">
    <subcellularLocation>
        <location evidence="3">Membrane</location>
        <topology evidence="3">Multi-pass membrane protein</topology>
    </subcellularLocation>
</comment>
<keyword evidence="8" id="KW-0479">Metal-binding</keyword>
<evidence type="ECO:0000256" key="8">
    <source>
        <dbReference type="ARBA" id="ARBA00022723"/>
    </source>
</evidence>
<dbReference type="InterPro" id="IPR034804">
    <property type="entry name" value="SQR/QFR_C/D"/>
</dbReference>
<keyword evidence="6" id="KW-0349">Heme</keyword>
<comment type="subunit">
    <text evidence="12">Part of an enzyme complex containing four subunits: a flavoprotein, an iron-sulfur protein, plus two membrane-anchoring proteins, SdhC and SdhD. The complex can form homotrimers.</text>
</comment>
<feature type="transmembrane region" description="Helical" evidence="13">
    <location>
        <begin position="44"/>
        <end position="63"/>
    </location>
</feature>
<dbReference type="GO" id="GO:0016020">
    <property type="term" value="C:membrane"/>
    <property type="evidence" value="ECO:0007669"/>
    <property type="project" value="UniProtKB-SubCell"/>
</dbReference>
<comment type="function">
    <text evidence="2">Membrane-anchoring subunit of succinate dehydrogenase (SDH).</text>
</comment>
<keyword evidence="7 13" id="KW-0812">Transmembrane</keyword>
<name>A0A1U9KIG7_ACEAC</name>
<evidence type="ECO:0000256" key="2">
    <source>
        <dbReference type="ARBA" id="ARBA00004050"/>
    </source>
</evidence>
<evidence type="ECO:0000256" key="1">
    <source>
        <dbReference type="ARBA" id="ARBA00001971"/>
    </source>
</evidence>
<comment type="cofactor">
    <cofactor evidence="1">
        <name>heme</name>
        <dbReference type="ChEBI" id="CHEBI:30413"/>
    </cofactor>
</comment>
<comment type="similarity">
    <text evidence="4">Belongs to the cytochrome b560 family.</text>
</comment>
<evidence type="ECO:0000256" key="10">
    <source>
        <dbReference type="ARBA" id="ARBA00023004"/>
    </source>
</evidence>
<dbReference type="NCBIfam" id="TIGR02970">
    <property type="entry name" value="succ_dehyd_cytB"/>
    <property type="match status" value="1"/>
</dbReference>
<dbReference type="EMBL" id="CP014692">
    <property type="protein sequence ID" value="AQS85604.1"/>
    <property type="molecule type" value="Genomic_DNA"/>
</dbReference>
<keyword evidence="10" id="KW-0408">Iron</keyword>
<proteinExistence type="inferred from homology"/>
<keyword evidence="11 13" id="KW-0472">Membrane</keyword>
<evidence type="ECO:0000256" key="5">
    <source>
        <dbReference type="ARBA" id="ARBA00020076"/>
    </source>
</evidence>
<dbReference type="PANTHER" id="PTHR10978:SF5">
    <property type="entry name" value="SUCCINATE DEHYDROGENASE CYTOCHROME B560 SUBUNIT, MITOCHONDRIAL"/>
    <property type="match status" value="1"/>
</dbReference>
<sequence>MQDVREALYVGSRSDGALIRRPMSPHLQVYKMRLSMFLSISNRITGVVATGGSALGVFWLAALAKGPKSFASARKVTGNPLGQFVLFGWIFSLVWHTVGGLRHFIWDAGHRYDKKELNEDGPVALGVIAGVGVTLATSLLGISCCRARRRAKLLKKAS</sequence>
<evidence type="ECO:0000256" key="9">
    <source>
        <dbReference type="ARBA" id="ARBA00022989"/>
    </source>
</evidence>
<reference evidence="14 15" key="1">
    <citation type="submission" date="2016-03" db="EMBL/GenBank/DDBJ databases">
        <title>Acetic acid bacteria sequencing.</title>
        <authorList>
            <person name="Brandt J."/>
            <person name="Jakob F."/>
            <person name="Vogel R.F."/>
        </authorList>
    </citation>
    <scope>NUCLEOTIDE SEQUENCE [LARGE SCALE GENOMIC DNA]</scope>
    <source>
        <strain evidence="14 15">TMW2.1153</strain>
    </source>
</reference>
<dbReference type="GO" id="GO:0046872">
    <property type="term" value="F:metal ion binding"/>
    <property type="evidence" value="ECO:0007669"/>
    <property type="project" value="UniProtKB-KW"/>
</dbReference>
<protein>
    <recommendedName>
        <fullName evidence="5">Succinate dehydrogenase cytochrome b556 subunit</fullName>
    </recommendedName>
</protein>
<dbReference type="Pfam" id="PF01127">
    <property type="entry name" value="Sdh_cyt"/>
    <property type="match status" value="1"/>
</dbReference>
<dbReference type="Proteomes" id="UP000188937">
    <property type="component" value="Chromosome"/>
</dbReference>
<dbReference type="InterPro" id="IPR014314">
    <property type="entry name" value="Succ_DH_cytb556"/>
</dbReference>
<feature type="transmembrane region" description="Helical" evidence="13">
    <location>
        <begin position="84"/>
        <end position="105"/>
    </location>
</feature>
<dbReference type="GO" id="GO:0006099">
    <property type="term" value="P:tricarboxylic acid cycle"/>
    <property type="evidence" value="ECO:0007669"/>
    <property type="project" value="InterPro"/>
</dbReference>
<keyword evidence="15" id="KW-1185">Reference proteome</keyword>
<dbReference type="AlphaFoldDB" id="A0A1U9KIG7"/>
<dbReference type="RefSeq" id="WP_077813655.1">
    <property type="nucleotide sequence ID" value="NZ_CP014692.1"/>
</dbReference>
<dbReference type="Gene3D" id="1.20.1300.10">
    <property type="entry name" value="Fumarate reductase/succinate dehydrogenase, transmembrane subunit"/>
    <property type="match status" value="1"/>
</dbReference>
<organism evidence="14 15">
    <name type="scientific">Acetobacter aceti</name>
    <dbReference type="NCBI Taxonomy" id="435"/>
    <lineage>
        <taxon>Bacteria</taxon>
        <taxon>Pseudomonadati</taxon>
        <taxon>Pseudomonadota</taxon>
        <taxon>Alphaproteobacteria</taxon>
        <taxon>Acetobacterales</taxon>
        <taxon>Acetobacteraceae</taxon>
        <taxon>Acetobacter</taxon>
        <taxon>Acetobacter subgen. Acetobacter</taxon>
    </lineage>
</organism>
<dbReference type="OrthoDB" id="9799441at2"/>